<organism evidence="1 2">
    <name type="scientific">Thanatephorus cucumeris (strain AG1-IB / isolate 7/3/14)</name>
    <name type="common">Lettuce bottom rot fungus</name>
    <name type="synonym">Rhizoctonia solani</name>
    <dbReference type="NCBI Taxonomy" id="1108050"/>
    <lineage>
        <taxon>Eukaryota</taxon>
        <taxon>Fungi</taxon>
        <taxon>Dikarya</taxon>
        <taxon>Basidiomycota</taxon>
        <taxon>Agaricomycotina</taxon>
        <taxon>Agaricomycetes</taxon>
        <taxon>Cantharellales</taxon>
        <taxon>Ceratobasidiaceae</taxon>
        <taxon>Rhizoctonia</taxon>
        <taxon>Rhizoctonia solani AG-1</taxon>
    </lineage>
</organism>
<dbReference type="HOGENOM" id="CLU_1908060_0_0_1"/>
<comment type="caution">
    <text evidence="1">The sequence shown here is derived from an EMBL/GenBank/DDBJ whole genome shotgun (WGS) entry which is preliminary data.</text>
</comment>
<proteinExistence type="predicted"/>
<name>M5CF04_THACB</name>
<protein>
    <submittedName>
        <fullName evidence="1">Uncharacterized protein</fullName>
    </submittedName>
</protein>
<reference evidence="1 2" key="1">
    <citation type="journal article" date="2013" name="J. Biotechnol.">
        <title>Establishment and interpretation of the genome sequence of the phytopathogenic fungus Rhizoctonia solani AG1-IB isolate 7/3/14.</title>
        <authorList>
            <person name="Wibberg D.W."/>
            <person name="Jelonek L.J."/>
            <person name="Rupp O.R."/>
            <person name="Hennig M.H."/>
            <person name="Eikmeyer F.E."/>
            <person name="Goesmann A.G."/>
            <person name="Hartmann A.H."/>
            <person name="Borriss R.B."/>
            <person name="Grosch R.G."/>
            <person name="Puehler A.P."/>
            <person name="Schlueter A.S."/>
        </authorList>
    </citation>
    <scope>NUCLEOTIDE SEQUENCE [LARGE SCALE GENOMIC DNA]</scope>
    <source>
        <strain evidence="2">AG1-IB / isolate 7/3/14</strain>
    </source>
</reference>
<dbReference type="Proteomes" id="UP000012065">
    <property type="component" value="Unassembled WGS sequence"/>
</dbReference>
<evidence type="ECO:0000313" key="1">
    <source>
        <dbReference type="EMBL" id="CCO37840.1"/>
    </source>
</evidence>
<sequence length="134" mass="15193">MNIPTISHKQYEVLQDICSVLSILHSAQELLSAEKTPTLSLALPVYEALIKALDSAIVEFPELQFAILCAIRKLEDYVDRARDLPVYALAMAVNPSIKFKWFDENCSSVRRQEARVKVMEAHNYIGPHSSYARQ</sequence>
<dbReference type="AlphaFoldDB" id="M5CF04"/>
<gene>
    <name evidence="1" type="ORF">BN14_12000</name>
</gene>
<accession>M5CF04</accession>
<dbReference type="EMBL" id="CAOJ01017703">
    <property type="protein sequence ID" value="CCO37840.1"/>
    <property type="molecule type" value="Genomic_DNA"/>
</dbReference>
<dbReference type="SUPFAM" id="SSF53098">
    <property type="entry name" value="Ribonuclease H-like"/>
    <property type="match status" value="1"/>
</dbReference>
<evidence type="ECO:0000313" key="2">
    <source>
        <dbReference type="Proteomes" id="UP000012065"/>
    </source>
</evidence>
<dbReference type="InterPro" id="IPR012337">
    <property type="entry name" value="RNaseH-like_sf"/>
</dbReference>